<sequence>MNRLGLSDPSSLNREQKDLYERYTEYTTTKYGDRFVYKLDDGRFIGPFGILLHTPEVGQHFLSLAQAMAKIPGLSPSSREVAILVVGAHTKAVYEETAHKQVSGFSKSELDDIERGVCPAEFDDEKKVVFACATELVERPGPLSQETWQRTVDVVGVQGTTAVVHFVGFYKYVSTILNGFDAQVP</sequence>
<dbReference type="PANTHER" id="PTHR34846:SF11">
    <property type="entry name" value="4-CARBOXYMUCONOLACTONE DECARBOXYLASE FAMILY PROTEIN (AFU_ORTHOLOGUE AFUA_6G11590)"/>
    <property type="match status" value="1"/>
</dbReference>
<gene>
    <name evidence="1" type="ORF">IMSHALPRED_010893</name>
</gene>
<keyword evidence="2" id="KW-1185">Reference proteome</keyword>
<organism evidence="1 2">
    <name type="scientific">Imshaugia aleurites</name>
    <dbReference type="NCBI Taxonomy" id="172621"/>
    <lineage>
        <taxon>Eukaryota</taxon>
        <taxon>Fungi</taxon>
        <taxon>Dikarya</taxon>
        <taxon>Ascomycota</taxon>
        <taxon>Pezizomycotina</taxon>
        <taxon>Lecanoromycetes</taxon>
        <taxon>OSLEUM clade</taxon>
        <taxon>Lecanoromycetidae</taxon>
        <taxon>Lecanorales</taxon>
        <taxon>Lecanorineae</taxon>
        <taxon>Parmeliaceae</taxon>
        <taxon>Imshaugia</taxon>
    </lineage>
</organism>
<evidence type="ECO:0000313" key="1">
    <source>
        <dbReference type="EMBL" id="CAF9936787.1"/>
    </source>
</evidence>
<evidence type="ECO:0008006" key="3">
    <source>
        <dbReference type="Google" id="ProtNLM"/>
    </source>
</evidence>
<dbReference type="InterPro" id="IPR029032">
    <property type="entry name" value="AhpD-like"/>
</dbReference>
<name>A0A8H3IQN5_9LECA</name>
<dbReference type="AlphaFoldDB" id="A0A8H3IQN5"/>
<dbReference type="SUPFAM" id="SSF69118">
    <property type="entry name" value="AhpD-like"/>
    <property type="match status" value="1"/>
</dbReference>
<dbReference type="PANTHER" id="PTHR34846">
    <property type="entry name" value="4-CARBOXYMUCONOLACTONE DECARBOXYLASE FAMILY PROTEIN (AFU_ORTHOLOGUE AFUA_6G11590)"/>
    <property type="match status" value="1"/>
</dbReference>
<dbReference type="EMBL" id="CAJPDT010000094">
    <property type="protein sequence ID" value="CAF9936787.1"/>
    <property type="molecule type" value="Genomic_DNA"/>
</dbReference>
<dbReference type="Gene3D" id="1.20.1290.10">
    <property type="entry name" value="AhpD-like"/>
    <property type="match status" value="1"/>
</dbReference>
<dbReference type="OrthoDB" id="2567457at2759"/>
<protein>
    <recommendedName>
        <fullName evidence="3">Carboxymuconolactone decarboxylase-like domain-containing protein</fullName>
    </recommendedName>
</protein>
<comment type="caution">
    <text evidence="1">The sequence shown here is derived from an EMBL/GenBank/DDBJ whole genome shotgun (WGS) entry which is preliminary data.</text>
</comment>
<evidence type="ECO:0000313" key="2">
    <source>
        <dbReference type="Proteomes" id="UP000664534"/>
    </source>
</evidence>
<accession>A0A8H3IQN5</accession>
<proteinExistence type="predicted"/>
<dbReference type="Proteomes" id="UP000664534">
    <property type="component" value="Unassembled WGS sequence"/>
</dbReference>
<reference evidence="1" key="1">
    <citation type="submission" date="2021-03" db="EMBL/GenBank/DDBJ databases">
        <authorList>
            <person name="Tagirdzhanova G."/>
        </authorList>
    </citation>
    <scope>NUCLEOTIDE SEQUENCE</scope>
</reference>